<evidence type="ECO:0000313" key="5">
    <source>
        <dbReference type="EMBL" id="GLQ08367.1"/>
    </source>
</evidence>
<reference evidence="5" key="1">
    <citation type="journal article" date="2014" name="Int. J. Syst. Evol. Microbiol.">
        <title>Complete genome of a new Firmicutes species belonging to the dominant human colonic microbiota ('Ruminococcus bicirculans') reveals two chromosomes and a selective capacity to utilize plant glucans.</title>
        <authorList>
            <consortium name="NISC Comparative Sequencing Program"/>
            <person name="Wegmann U."/>
            <person name="Louis P."/>
            <person name="Goesmann A."/>
            <person name="Henrissat B."/>
            <person name="Duncan S.H."/>
            <person name="Flint H.J."/>
        </authorList>
    </citation>
    <scope>NUCLEOTIDE SEQUENCE</scope>
    <source>
        <strain evidence="5">NBRC 103855</strain>
    </source>
</reference>
<protein>
    <submittedName>
        <fullName evidence="5">Two-component system response regulator</fullName>
    </submittedName>
</protein>
<evidence type="ECO:0000256" key="3">
    <source>
        <dbReference type="PROSITE-ProRule" id="PRU00169"/>
    </source>
</evidence>
<dbReference type="PANTHER" id="PTHR45339:SF1">
    <property type="entry name" value="HYBRID SIGNAL TRANSDUCTION HISTIDINE KINASE J"/>
    <property type="match status" value="1"/>
</dbReference>
<dbReference type="PANTHER" id="PTHR45339">
    <property type="entry name" value="HYBRID SIGNAL TRANSDUCTION HISTIDINE KINASE J"/>
    <property type="match status" value="1"/>
</dbReference>
<dbReference type="Gene3D" id="3.40.50.2300">
    <property type="match status" value="1"/>
</dbReference>
<evidence type="ECO:0000256" key="2">
    <source>
        <dbReference type="ARBA" id="ARBA00023012"/>
    </source>
</evidence>
<evidence type="ECO:0000256" key="1">
    <source>
        <dbReference type="ARBA" id="ARBA00022553"/>
    </source>
</evidence>
<evidence type="ECO:0000259" key="4">
    <source>
        <dbReference type="PROSITE" id="PS50110"/>
    </source>
</evidence>
<reference evidence="5" key="2">
    <citation type="submission" date="2023-01" db="EMBL/GenBank/DDBJ databases">
        <title>Draft genome sequence of Devosia yakushimensis strain NBRC 103855.</title>
        <authorList>
            <person name="Sun Q."/>
            <person name="Mori K."/>
        </authorList>
    </citation>
    <scope>NUCLEOTIDE SEQUENCE</scope>
    <source>
        <strain evidence="5">NBRC 103855</strain>
    </source>
</reference>
<name>A0ABQ5UAQ1_9HYPH</name>
<dbReference type="InterPro" id="IPR011006">
    <property type="entry name" value="CheY-like_superfamily"/>
</dbReference>
<dbReference type="Proteomes" id="UP001161406">
    <property type="component" value="Unassembled WGS sequence"/>
</dbReference>
<evidence type="ECO:0000313" key="6">
    <source>
        <dbReference type="Proteomes" id="UP001161406"/>
    </source>
</evidence>
<dbReference type="SMART" id="SM00448">
    <property type="entry name" value="REC"/>
    <property type="match status" value="1"/>
</dbReference>
<keyword evidence="2" id="KW-0902">Two-component regulatory system</keyword>
<dbReference type="RefSeq" id="WP_284387260.1">
    <property type="nucleotide sequence ID" value="NZ_BSNG01000001.1"/>
</dbReference>
<proteinExistence type="predicted"/>
<sequence>MALVLIVEDNPINRDVLGRRLERRGYAIRFAEDGPSGIAAAQELMPDVILMDMGLGEMDGCEATRRIRANPETAALPIIALTASAFESDRAKALAAGCIDFDTKPVDLPRLLGKMQAVLGPKTPAAALVEG</sequence>
<organism evidence="5 6">
    <name type="scientific">Devosia yakushimensis</name>
    <dbReference type="NCBI Taxonomy" id="470028"/>
    <lineage>
        <taxon>Bacteria</taxon>
        <taxon>Pseudomonadati</taxon>
        <taxon>Pseudomonadota</taxon>
        <taxon>Alphaproteobacteria</taxon>
        <taxon>Hyphomicrobiales</taxon>
        <taxon>Devosiaceae</taxon>
        <taxon>Devosia</taxon>
    </lineage>
</organism>
<feature type="modified residue" description="4-aspartylphosphate" evidence="3">
    <location>
        <position position="52"/>
    </location>
</feature>
<dbReference type="EMBL" id="BSNG01000001">
    <property type="protein sequence ID" value="GLQ08367.1"/>
    <property type="molecule type" value="Genomic_DNA"/>
</dbReference>
<feature type="domain" description="Response regulatory" evidence="4">
    <location>
        <begin position="3"/>
        <end position="119"/>
    </location>
</feature>
<dbReference type="SUPFAM" id="SSF52172">
    <property type="entry name" value="CheY-like"/>
    <property type="match status" value="1"/>
</dbReference>
<keyword evidence="6" id="KW-1185">Reference proteome</keyword>
<gene>
    <name evidence="5" type="ORF">GCM10007913_02990</name>
</gene>
<comment type="caution">
    <text evidence="5">The sequence shown here is derived from an EMBL/GenBank/DDBJ whole genome shotgun (WGS) entry which is preliminary data.</text>
</comment>
<dbReference type="PROSITE" id="PS50110">
    <property type="entry name" value="RESPONSE_REGULATORY"/>
    <property type="match status" value="1"/>
</dbReference>
<dbReference type="Pfam" id="PF00072">
    <property type="entry name" value="Response_reg"/>
    <property type="match status" value="1"/>
</dbReference>
<dbReference type="InterPro" id="IPR001789">
    <property type="entry name" value="Sig_transdc_resp-reg_receiver"/>
</dbReference>
<keyword evidence="1 3" id="KW-0597">Phosphoprotein</keyword>
<accession>A0ABQ5UAQ1</accession>